<keyword evidence="1" id="KW-0472">Membrane</keyword>
<feature type="transmembrane region" description="Helical" evidence="1">
    <location>
        <begin position="198"/>
        <end position="215"/>
    </location>
</feature>
<feature type="transmembrane region" description="Helical" evidence="1">
    <location>
        <begin position="143"/>
        <end position="160"/>
    </location>
</feature>
<dbReference type="EMBL" id="APML01000016">
    <property type="protein sequence ID" value="ENH97692.1"/>
    <property type="molecule type" value="Genomic_DNA"/>
</dbReference>
<feature type="transmembrane region" description="Helical" evidence="1">
    <location>
        <begin position="48"/>
        <end position="66"/>
    </location>
</feature>
<organism evidence="2 3">
    <name type="scientific">Gracilibacillus halophilus YIM-C55.5</name>
    <dbReference type="NCBI Taxonomy" id="1308866"/>
    <lineage>
        <taxon>Bacteria</taxon>
        <taxon>Bacillati</taxon>
        <taxon>Bacillota</taxon>
        <taxon>Bacilli</taxon>
        <taxon>Bacillales</taxon>
        <taxon>Bacillaceae</taxon>
        <taxon>Gracilibacillus</taxon>
    </lineage>
</organism>
<dbReference type="OrthoDB" id="2440835at2"/>
<feature type="transmembrane region" description="Helical" evidence="1">
    <location>
        <begin position="86"/>
        <end position="103"/>
    </location>
</feature>
<feature type="transmembrane region" description="Helical" evidence="1">
    <location>
        <begin position="172"/>
        <end position="192"/>
    </location>
</feature>
<name>N4WNI1_9BACI</name>
<keyword evidence="1" id="KW-1133">Transmembrane helix</keyword>
<accession>N4WNI1</accession>
<dbReference type="STRING" id="1308866.J416_03971"/>
<evidence type="ECO:0000313" key="3">
    <source>
        <dbReference type="Proteomes" id="UP000012283"/>
    </source>
</evidence>
<evidence type="ECO:0008006" key="4">
    <source>
        <dbReference type="Google" id="ProtNLM"/>
    </source>
</evidence>
<dbReference type="eggNOG" id="ENOG5032FS7">
    <property type="taxonomic scope" value="Bacteria"/>
</dbReference>
<keyword evidence="1" id="KW-0812">Transmembrane</keyword>
<evidence type="ECO:0000313" key="2">
    <source>
        <dbReference type="EMBL" id="ENH97692.1"/>
    </source>
</evidence>
<reference evidence="2 3" key="1">
    <citation type="submission" date="2013-03" db="EMBL/GenBank/DDBJ databases">
        <title>Draft genome sequence of Gracibacillus halophilus YIM-C55.5, a moderately halophilic and thermophilic organism from the Xiaochaidamu salt lake.</title>
        <authorList>
            <person name="Sugumar T."/>
            <person name="Polireddy D.R."/>
            <person name="Antony A."/>
            <person name="Madhava Y.R."/>
            <person name="Sivakumar N."/>
        </authorList>
    </citation>
    <scope>NUCLEOTIDE SEQUENCE [LARGE SCALE GENOMIC DNA]</scope>
    <source>
        <strain evidence="2 3">YIM-C55.5</strain>
    </source>
</reference>
<gene>
    <name evidence="2" type="ORF">J416_03971</name>
</gene>
<dbReference type="PATRIC" id="fig|1308866.3.peg.804"/>
<feature type="transmembrane region" description="Helical" evidence="1">
    <location>
        <begin position="115"/>
        <end position="137"/>
    </location>
</feature>
<proteinExistence type="predicted"/>
<dbReference type="RefSeq" id="WP_003465186.1">
    <property type="nucleotide sequence ID" value="NZ_APML01000016.1"/>
</dbReference>
<feature type="transmembrane region" description="Helical" evidence="1">
    <location>
        <begin position="16"/>
        <end position="36"/>
    </location>
</feature>
<sequence length="232" mass="27072">MPPAWVFGPFIVKVELVLIAISIALGVIVFLFIRPFSKNEMKQRMDEIFQLLLTFMICLWLGKILFHWSTFIEDPVAILAYPSNSQAFYVGILLTAVYSRWRITSHMDHVTYFQWLFSWLFVFIASSFVYQFIQISIENDGNGLYLSLLVMLLVGALFSLQRASLYGITSSLLFFWSLGQLAISFFWQTSIFQFHLHTLFYLVLLIMSIVHIIYWRRRMSSHTGDESGGFRI</sequence>
<dbReference type="Proteomes" id="UP000012283">
    <property type="component" value="Unassembled WGS sequence"/>
</dbReference>
<dbReference type="AlphaFoldDB" id="N4WNI1"/>
<protein>
    <recommendedName>
        <fullName evidence="4">Prolipoprotein diacylglyceryl transferase</fullName>
    </recommendedName>
</protein>
<evidence type="ECO:0000256" key="1">
    <source>
        <dbReference type="SAM" id="Phobius"/>
    </source>
</evidence>
<comment type="caution">
    <text evidence="2">The sequence shown here is derived from an EMBL/GenBank/DDBJ whole genome shotgun (WGS) entry which is preliminary data.</text>
</comment>
<keyword evidence="3" id="KW-1185">Reference proteome</keyword>